<dbReference type="EMBL" id="JACHDN010000001">
    <property type="protein sequence ID" value="MBB5472116.1"/>
    <property type="molecule type" value="Genomic_DNA"/>
</dbReference>
<feature type="domain" description="HTH deoR-type" evidence="5">
    <location>
        <begin position="10"/>
        <end position="65"/>
    </location>
</feature>
<dbReference type="AlphaFoldDB" id="A0A511FCI4"/>
<dbReference type="InterPro" id="IPR036390">
    <property type="entry name" value="WH_DNA-bd_sf"/>
</dbReference>
<dbReference type="InterPro" id="IPR028082">
    <property type="entry name" value="Peripla_BP_I"/>
</dbReference>
<dbReference type="Pfam" id="PF13377">
    <property type="entry name" value="Peripla_BP_3"/>
    <property type="match status" value="1"/>
</dbReference>
<comment type="caution">
    <text evidence="6">The sequence shown here is derived from an EMBL/GenBank/DDBJ whole genome shotgun (WGS) entry which is preliminary data.</text>
</comment>
<keyword evidence="3" id="KW-0804">Transcription</keyword>
<evidence type="ECO:0000313" key="7">
    <source>
        <dbReference type="EMBL" id="MBB5472116.1"/>
    </source>
</evidence>
<evidence type="ECO:0000313" key="8">
    <source>
        <dbReference type="Proteomes" id="UP000321723"/>
    </source>
</evidence>
<dbReference type="CDD" id="cd00090">
    <property type="entry name" value="HTH_ARSR"/>
    <property type="match status" value="1"/>
</dbReference>
<dbReference type="PANTHER" id="PTHR30146:SF155">
    <property type="entry name" value="ALANINE RACEMASE"/>
    <property type="match status" value="1"/>
</dbReference>
<feature type="region of interest" description="Disordered" evidence="4">
    <location>
        <begin position="85"/>
        <end position="105"/>
    </location>
</feature>
<evidence type="ECO:0000256" key="3">
    <source>
        <dbReference type="ARBA" id="ARBA00023163"/>
    </source>
</evidence>
<evidence type="ECO:0000256" key="2">
    <source>
        <dbReference type="ARBA" id="ARBA00023125"/>
    </source>
</evidence>
<accession>A0A511FCI4</accession>
<evidence type="ECO:0000256" key="4">
    <source>
        <dbReference type="SAM" id="MobiDB-lite"/>
    </source>
</evidence>
<reference evidence="7 9" key="2">
    <citation type="submission" date="2020-08" db="EMBL/GenBank/DDBJ databases">
        <title>Sequencing the genomes of 1000 actinobacteria strains.</title>
        <authorList>
            <person name="Klenk H.-P."/>
        </authorList>
    </citation>
    <scope>NUCLEOTIDE SEQUENCE [LARGE SCALE GENOMIC DNA]</scope>
    <source>
        <strain evidence="7 9">DSM 9581</strain>
    </source>
</reference>
<dbReference type="PROSITE" id="PS51000">
    <property type="entry name" value="HTH_DEOR_2"/>
    <property type="match status" value="1"/>
</dbReference>
<dbReference type="PANTHER" id="PTHR30146">
    <property type="entry name" value="LACI-RELATED TRANSCRIPTIONAL REPRESSOR"/>
    <property type="match status" value="1"/>
</dbReference>
<evidence type="ECO:0000256" key="1">
    <source>
        <dbReference type="ARBA" id="ARBA00023015"/>
    </source>
</evidence>
<dbReference type="Gene3D" id="1.10.10.10">
    <property type="entry name" value="Winged helix-like DNA-binding domain superfamily/Winged helix DNA-binding domain"/>
    <property type="match status" value="1"/>
</dbReference>
<dbReference type="Proteomes" id="UP000564629">
    <property type="component" value="Unassembled WGS sequence"/>
</dbReference>
<dbReference type="SUPFAM" id="SSF53822">
    <property type="entry name" value="Periplasmic binding protein-like I"/>
    <property type="match status" value="1"/>
</dbReference>
<dbReference type="InterPro" id="IPR011991">
    <property type="entry name" value="ArsR-like_HTH"/>
</dbReference>
<sequence>MTTDALGPLAVDRRAQVLDVLHRRGSARVSELTEELGVTAVTVRRDIARLAEEGLVQRVHGGVTLLRAPEEGEGGVAAPGAAAVPPVPAPAPAPAPDAPARPAGRGRPATVGMLVPSLDYYWPRVARGVEGAARAHGLGVVLRGSSYESDDDRPHLERLIEQVGDGGLVVAPRTDTATAADTLAWLAGTGVPTVLAERTVDGPQHAAFDSVHSDHAEGAEAAVRHLVGLGHQRLGIVVSAHSPTGPSLRRGWLAATTGVTRTLDIASPDPGRAGWEEAVAAVVAQCRETGTTALLVHADATAVALVQAFEQHGVDVPRDLSLIAYDDEVAGLFSPPLTAVRPHRHALGRAAVELLTARLADPGRPTHRVLITPSLRVRESTAPPRRP</sequence>
<dbReference type="SUPFAM" id="SSF46785">
    <property type="entry name" value="Winged helix' DNA-binding domain"/>
    <property type="match status" value="1"/>
</dbReference>
<dbReference type="GO" id="GO:0003700">
    <property type="term" value="F:DNA-binding transcription factor activity"/>
    <property type="evidence" value="ECO:0007669"/>
    <property type="project" value="InterPro"/>
</dbReference>
<dbReference type="InterPro" id="IPR036388">
    <property type="entry name" value="WH-like_DNA-bd_sf"/>
</dbReference>
<protein>
    <submittedName>
        <fullName evidence="7">DNA-binding LacI/PurR family transcriptional regulator</fullName>
    </submittedName>
    <submittedName>
        <fullName evidence="6">LacI family transcriptional regulator</fullName>
    </submittedName>
</protein>
<dbReference type="PROSITE" id="PS00894">
    <property type="entry name" value="HTH_DEOR_1"/>
    <property type="match status" value="1"/>
</dbReference>
<dbReference type="SMART" id="SM00420">
    <property type="entry name" value="HTH_DEOR"/>
    <property type="match status" value="1"/>
</dbReference>
<dbReference type="Proteomes" id="UP000321723">
    <property type="component" value="Unassembled WGS sequence"/>
</dbReference>
<name>A0A511FCI4_9CELL</name>
<dbReference type="CDD" id="cd06267">
    <property type="entry name" value="PBP1_LacI_sugar_binding-like"/>
    <property type="match status" value="1"/>
</dbReference>
<evidence type="ECO:0000259" key="5">
    <source>
        <dbReference type="PROSITE" id="PS51000"/>
    </source>
</evidence>
<evidence type="ECO:0000313" key="6">
    <source>
        <dbReference type="EMBL" id="GEL46960.1"/>
    </source>
</evidence>
<proteinExistence type="predicted"/>
<dbReference type="PRINTS" id="PR00037">
    <property type="entry name" value="HTHLACR"/>
</dbReference>
<dbReference type="Gene3D" id="3.40.50.2300">
    <property type="match status" value="2"/>
</dbReference>
<keyword evidence="8" id="KW-1185">Reference proteome</keyword>
<evidence type="ECO:0000313" key="9">
    <source>
        <dbReference type="Proteomes" id="UP000564629"/>
    </source>
</evidence>
<organism evidence="6 8">
    <name type="scientific">Cellulomonas hominis</name>
    <dbReference type="NCBI Taxonomy" id="156981"/>
    <lineage>
        <taxon>Bacteria</taxon>
        <taxon>Bacillati</taxon>
        <taxon>Actinomycetota</taxon>
        <taxon>Actinomycetes</taxon>
        <taxon>Micrococcales</taxon>
        <taxon>Cellulomonadaceae</taxon>
        <taxon>Cellulomonas</taxon>
    </lineage>
</organism>
<keyword evidence="2 7" id="KW-0238">DNA-binding</keyword>
<dbReference type="InterPro" id="IPR046335">
    <property type="entry name" value="LacI/GalR-like_sensor"/>
</dbReference>
<dbReference type="Pfam" id="PF08220">
    <property type="entry name" value="HTH_DeoR"/>
    <property type="match status" value="1"/>
</dbReference>
<dbReference type="OrthoDB" id="3252280at2"/>
<dbReference type="InterPro" id="IPR001034">
    <property type="entry name" value="DeoR_HTH"/>
</dbReference>
<dbReference type="GO" id="GO:0000976">
    <property type="term" value="F:transcription cis-regulatory region binding"/>
    <property type="evidence" value="ECO:0007669"/>
    <property type="project" value="TreeGrafter"/>
</dbReference>
<reference evidence="6 8" key="1">
    <citation type="submission" date="2019-07" db="EMBL/GenBank/DDBJ databases">
        <title>Whole genome shotgun sequence of Cellulomonas hominis NBRC 16055.</title>
        <authorList>
            <person name="Hosoyama A."/>
            <person name="Uohara A."/>
            <person name="Ohji S."/>
            <person name="Ichikawa N."/>
        </authorList>
    </citation>
    <scope>NUCLEOTIDE SEQUENCE [LARGE SCALE GENOMIC DNA]</scope>
    <source>
        <strain evidence="6 8">NBRC 16055</strain>
    </source>
</reference>
<keyword evidence="1" id="KW-0805">Transcription regulation</keyword>
<gene>
    <name evidence="6" type="primary">lacI</name>
    <name evidence="6" type="ORF">CHO01_20760</name>
    <name evidence="7" type="ORF">HNR08_000852</name>
</gene>
<feature type="compositionally biased region" description="Pro residues" evidence="4">
    <location>
        <begin position="85"/>
        <end position="99"/>
    </location>
</feature>
<dbReference type="InterPro" id="IPR018356">
    <property type="entry name" value="Tscrpt_reg_HTH_DeoR_CS"/>
</dbReference>
<dbReference type="EMBL" id="BJVQ01000026">
    <property type="protein sequence ID" value="GEL46960.1"/>
    <property type="molecule type" value="Genomic_DNA"/>
</dbReference>
<dbReference type="RefSeq" id="WP_146837588.1">
    <property type="nucleotide sequence ID" value="NZ_BJVQ01000026.1"/>
</dbReference>